<accession>A7HQQ2</accession>
<feature type="DNA-binding region" description="H-T-H motif" evidence="4">
    <location>
        <begin position="38"/>
        <end position="57"/>
    </location>
</feature>
<evidence type="ECO:0000256" key="4">
    <source>
        <dbReference type="PROSITE-ProRule" id="PRU00335"/>
    </source>
</evidence>
<dbReference type="eggNOG" id="COG1309">
    <property type="taxonomic scope" value="Bacteria"/>
</dbReference>
<evidence type="ECO:0000256" key="3">
    <source>
        <dbReference type="ARBA" id="ARBA00023163"/>
    </source>
</evidence>
<dbReference type="GO" id="GO:0000976">
    <property type="term" value="F:transcription cis-regulatory region binding"/>
    <property type="evidence" value="ECO:0007669"/>
    <property type="project" value="TreeGrafter"/>
</dbReference>
<evidence type="ECO:0000256" key="1">
    <source>
        <dbReference type="ARBA" id="ARBA00023015"/>
    </source>
</evidence>
<evidence type="ECO:0000259" key="5">
    <source>
        <dbReference type="PROSITE" id="PS50977"/>
    </source>
</evidence>
<dbReference type="STRING" id="402881.Plav_0612"/>
<dbReference type="FunFam" id="1.10.10.60:FF:000141">
    <property type="entry name" value="TetR family transcriptional regulator"/>
    <property type="match status" value="1"/>
</dbReference>
<dbReference type="AlphaFoldDB" id="A7HQQ2"/>
<keyword evidence="2 4" id="KW-0238">DNA-binding</keyword>
<proteinExistence type="predicted"/>
<dbReference type="Proteomes" id="UP000006377">
    <property type="component" value="Chromosome"/>
</dbReference>
<dbReference type="GO" id="GO:0003700">
    <property type="term" value="F:DNA-binding transcription factor activity"/>
    <property type="evidence" value="ECO:0007669"/>
    <property type="project" value="TreeGrafter"/>
</dbReference>
<dbReference type="SUPFAM" id="SSF46689">
    <property type="entry name" value="Homeodomain-like"/>
    <property type="match status" value="1"/>
</dbReference>
<protein>
    <submittedName>
        <fullName evidence="6">Transcriptional regulator, TetR family</fullName>
    </submittedName>
</protein>
<dbReference type="PROSITE" id="PS01081">
    <property type="entry name" value="HTH_TETR_1"/>
    <property type="match status" value="1"/>
</dbReference>
<keyword evidence="7" id="KW-1185">Reference proteome</keyword>
<dbReference type="PANTHER" id="PTHR30055:SF234">
    <property type="entry name" value="HTH-TYPE TRANSCRIPTIONAL REGULATOR BETI"/>
    <property type="match status" value="1"/>
</dbReference>
<dbReference type="RefSeq" id="WP_011995526.1">
    <property type="nucleotide sequence ID" value="NC_009719.1"/>
</dbReference>
<dbReference type="EMBL" id="CP000774">
    <property type="protein sequence ID" value="ABS62235.1"/>
    <property type="molecule type" value="Genomic_DNA"/>
</dbReference>
<dbReference type="PRINTS" id="PR00455">
    <property type="entry name" value="HTHTETR"/>
</dbReference>
<dbReference type="OrthoDB" id="8478851at2"/>
<name>A7HQQ2_PARL1</name>
<dbReference type="KEGG" id="pla:Plav_0612"/>
<keyword evidence="3" id="KW-0804">Transcription</keyword>
<sequence>MSGQSGAAQKTAGLADKREVIISSALDLFRHYGYRRTSMEDIARAAAVAKGTLYLYFKSKDELFEAICRTLAEQVAEGVTAAEALDLPLERKLAALMEAKLGFVYRWILSSPHAAELVDSGSRLKENVFGDVHVQFQNAVLQLVREGTQRGELDPKASGLTQEAAAETLIAAACGAEKAPDEETFRRQLAAIIKLTLRGLRA</sequence>
<keyword evidence="1" id="KW-0805">Transcription regulation</keyword>
<evidence type="ECO:0000313" key="7">
    <source>
        <dbReference type="Proteomes" id="UP000006377"/>
    </source>
</evidence>
<evidence type="ECO:0000256" key="2">
    <source>
        <dbReference type="ARBA" id="ARBA00023125"/>
    </source>
</evidence>
<dbReference type="InterPro" id="IPR050109">
    <property type="entry name" value="HTH-type_TetR-like_transc_reg"/>
</dbReference>
<dbReference type="PANTHER" id="PTHR30055">
    <property type="entry name" value="HTH-TYPE TRANSCRIPTIONAL REGULATOR RUTR"/>
    <property type="match status" value="1"/>
</dbReference>
<dbReference type="InterPro" id="IPR023772">
    <property type="entry name" value="DNA-bd_HTH_TetR-type_CS"/>
</dbReference>
<reference evidence="6 7" key="1">
    <citation type="journal article" date="2011" name="Stand. Genomic Sci.">
        <title>Complete genome sequence of Parvibaculum lavamentivorans type strain (DS-1(T)).</title>
        <authorList>
            <person name="Schleheck D."/>
            <person name="Weiss M."/>
            <person name="Pitluck S."/>
            <person name="Bruce D."/>
            <person name="Land M.L."/>
            <person name="Han S."/>
            <person name="Saunders E."/>
            <person name="Tapia R."/>
            <person name="Detter C."/>
            <person name="Brettin T."/>
            <person name="Han J."/>
            <person name="Woyke T."/>
            <person name="Goodwin L."/>
            <person name="Pennacchio L."/>
            <person name="Nolan M."/>
            <person name="Cook A.M."/>
            <person name="Kjelleberg S."/>
            <person name="Thomas T."/>
        </authorList>
    </citation>
    <scope>NUCLEOTIDE SEQUENCE [LARGE SCALE GENOMIC DNA]</scope>
    <source>
        <strain evidence="7">DS-1 / DSM 13023 / NCIMB 13966</strain>
    </source>
</reference>
<organism evidence="6 7">
    <name type="scientific">Parvibaculum lavamentivorans (strain DS-1 / DSM 13023 / NCIMB 13966)</name>
    <dbReference type="NCBI Taxonomy" id="402881"/>
    <lineage>
        <taxon>Bacteria</taxon>
        <taxon>Pseudomonadati</taxon>
        <taxon>Pseudomonadota</taxon>
        <taxon>Alphaproteobacteria</taxon>
        <taxon>Hyphomicrobiales</taxon>
        <taxon>Parvibaculaceae</taxon>
        <taxon>Parvibaculum</taxon>
    </lineage>
</organism>
<dbReference type="InterPro" id="IPR001647">
    <property type="entry name" value="HTH_TetR"/>
</dbReference>
<dbReference type="InterPro" id="IPR009057">
    <property type="entry name" value="Homeodomain-like_sf"/>
</dbReference>
<gene>
    <name evidence="6" type="ordered locus">Plav_0612</name>
</gene>
<evidence type="ECO:0000313" key="6">
    <source>
        <dbReference type="EMBL" id="ABS62235.1"/>
    </source>
</evidence>
<dbReference type="Gene3D" id="1.10.357.10">
    <property type="entry name" value="Tetracycline Repressor, domain 2"/>
    <property type="match status" value="1"/>
</dbReference>
<feature type="domain" description="HTH tetR-type" evidence="5">
    <location>
        <begin position="15"/>
        <end position="75"/>
    </location>
</feature>
<dbReference type="PROSITE" id="PS50977">
    <property type="entry name" value="HTH_TETR_2"/>
    <property type="match status" value="1"/>
</dbReference>
<dbReference type="HOGENOM" id="CLU_069356_36_0_5"/>
<dbReference type="Pfam" id="PF00440">
    <property type="entry name" value="TetR_N"/>
    <property type="match status" value="1"/>
</dbReference>